<evidence type="ECO:0000313" key="1">
    <source>
        <dbReference type="EMBL" id="KEO51371.1"/>
    </source>
</evidence>
<comment type="caution">
    <text evidence="1">The sequence shown here is derived from an EMBL/GenBank/DDBJ whole genome shotgun (WGS) entry which is preliminary data.</text>
</comment>
<keyword evidence="2" id="KW-1185">Reference proteome</keyword>
<dbReference type="STRING" id="1353528.DT23_08790"/>
<reference evidence="1 2" key="1">
    <citation type="journal article" date="2015" name="Antonie Van Leeuwenhoek">
        <title>Thioclava indica sp. nov., isolated from surface seawater of the Indian Ocean.</title>
        <authorList>
            <person name="Liu Y."/>
            <person name="Lai Q."/>
            <person name="Du J."/>
            <person name="Xu H."/>
            <person name="Jiang L."/>
            <person name="Shao Z."/>
        </authorList>
    </citation>
    <scope>NUCLEOTIDE SEQUENCE [LARGE SCALE GENOMIC DNA]</scope>
    <source>
        <strain evidence="1 2">DT23-4</strain>
    </source>
</reference>
<name>A0A074J1T4_9RHOB</name>
<dbReference type="eggNOG" id="COG2017">
    <property type="taxonomic scope" value="Bacteria"/>
</dbReference>
<organism evidence="1 2">
    <name type="scientific">Thioclava indica</name>
    <dbReference type="NCBI Taxonomy" id="1353528"/>
    <lineage>
        <taxon>Bacteria</taxon>
        <taxon>Pseudomonadati</taxon>
        <taxon>Pseudomonadota</taxon>
        <taxon>Alphaproteobacteria</taxon>
        <taxon>Rhodobacterales</taxon>
        <taxon>Paracoccaceae</taxon>
        <taxon>Thioclava</taxon>
    </lineage>
</organism>
<dbReference type="OrthoDB" id="2528227at2"/>
<dbReference type="EMBL" id="AUNB01000095">
    <property type="protein sequence ID" value="KEO51371.1"/>
    <property type="molecule type" value="Genomic_DNA"/>
</dbReference>
<protein>
    <recommendedName>
        <fullName evidence="3">Aldose 1-epimerase</fullName>
    </recommendedName>
</protein>
<dbReference type="SUPFAM" id="SSF74650">
    <property type="entry name" value="Galactose mutarotase-like"/>
    <property type="match status" value="1"/>
</dbReference>
<evidence type="ECO:0008006" key="3">
    <source>
        <dbReference type="Google" id="ProtNLM"/>
    </source>
</evidence>
<dbReference type="Gene3D" id="2.70.98.10">
    <property type="match status" value="1"/>
</dbReference>
<dbReference type="GO" id="GO:0003824">
    <property type="term" value="F:catalytic activity"/>
    <property type="evidence" value="ECO:0007669"/>
    <property type="project" value="InterPro"/>
</dbReference>
<proteinExistence type="predicted"/>
<gene>
    <name evidence="1" type="ORF">DT23_08790</name>
</gene>
<sequence>MDLETDLVFLRVTPGSGARVTSLIDKRTGRDWIVQGDGEGDASDDASFLDAASGWDECFPTVGTSCSEEWGGDLRDHGLLWARPWTVTRNANGLVAQFSTSKFTFRRAFRLLGNTLFVRYSLQSHHPAPLPWLWSQHCLLTPRIGETFTATGLSEWRDRDAQTVVPGPAGPHGAPQVEKLFAKVLDTTPNRAEVALTGPEGTLRFCWRGRDLPYAGLWYCYGAWPADNPLYQVAIEPTTHPFSKLDEALAQGRANWLAPGQTAHWSLCLRLD</sequence>
<dbReference type="InterPro" id="IPR011013">
    <property type="entry name" value="Gal_mutarotase_sf_dom"/>
</dbReference>
<accession>A0A074J1T4</accession>
<dbReference type="RefSeq" id="WP_038133532.1">
    <property type="nucleotide sequence ID" value="NZ_AUNB01000095.1"/>
</dbReference>
<evidence type="ECO:0000313" key="2">
    <source>
        <dbReference type="Proteomes" id="UP000027471"/>
    </source>
</evidence>
<dbReference type="GO" id="GO:0005975">
    <property type="term" value="P:carbohydrate metabolic process"/>
    <property type="evidence" value="ECO:0007669"/>
    <property type="project" value="InterPro"/>
</dbReference>
<dbReference type="InterPro" id="IPR014718">
    <property type="entry name" value="GH-type_carb-bd"/>
</dbReference>
<dbReference type="Proteomes" id="UP000027471">
    <property type="component" value="Unassembled WGS sequence"/>
</dbReference>
<dbReference type="AlphaFoldDB" id="A0A074J1T4"/>
<dbReference type="GO" id="GO:0030246">
    <property type="term" value="F:carbohydrate binding"/>
    <property type="evidence" value="ECO:0007669"/>
    <property type="project" value="InterPro"/>
</dbReference>